<dbReference type="GO" id="GO:0007165">
    <property type="term" value="P:signal transduction"/>
    <property type="evidence" value="ECO:0007669"/>
    <property type="project" value="UniProtKB-KW"/>
</dbReference>
<keyword evidence="6 10" id="KW-1133">Transmembrane helix</keyword>
<keyword evidence="8 10" id="KW-0675">Receptor</keyword>
<dbReference type="PANTHER" id="PTHR21137:SF35">
    <property type="entry name" value="ODORANT RECEPTOR 19A-RELATED"/>
    <property type="match status" value="1"/>
</dbReference>
<keyword evidence="2" id="KW-1003">Cell membrane</keyword>
<feature type="transmembrane region" description="Helical" evidence="10">
    <location>
        <begin position="128"/>
        <end position="151"/>
    </location>
</feature>
<evidence type="ECO:0000313" key="11">
    <source>
        <dbReference type="EMBL" id="AXM05197.1"/>
    </source>
</evidence>
<proteinExistence type="evidence at transcript level"/>
<dbReference type="GO" id="GO:0004984">
    <property type="term" value="F:olfactory receptor activity"/>
    <property type="evidence" value="ECO:0007669"/>
    <property type="project" value="InterPro"/>
</dbReference>
<evidence type="ECO:0000256" key="6">
    <source>
        <dbReference type="ARBA" id="ARBA00022989"/>
    </source>
</evidence>
<feature type="transmembrane region" description="Helical" evidence="10">
    <location>
        <begin position="189"/>
        <end position="211"/>
    </location>
</feature>
<keyword evidence="4 10" id="KW-0812">Transmembrane</keyword>
<comment type="subcellular location">
    <subcellularLocation>
        <location evidence="1 10">Cell membrane</location>
        <topology evidence="1 10">Multi-pass membrane protein</topology>
    </subcellularLocation>
</comment>
<evidence type="ECO:0000256" key="7">
    <source>
        <dbReference type="ARBA" id="ARBA00023136"/>
    </source>
</evidence>
<dbReference type="PANTHER" id="PTHR21137">
    <property type="entry name" value="ODORANT RECEPTOR"/>
    <property type="match status" value="1"/>
</dbReference>
<feature type="transmembrane region" description="Helical" evidence="10">
    <location>
        <begin position="360"/>
        <end position="381"/>
    </location>
</feature>
<dbReference type="GO" id="GO:0005549">
    <property type="term" value="F:odorant binding"/>
    <property type="evidence" value="ECO:0007669"/>
    <property type="project" value="InterPro"/>
</dbReference>
<evidence type="ECO:0000256" key="4">
    <source>
        <dbReference type="ARBA" id="ARBA00022692"/>
    </source>
</evidence>
<feature type="transmembrane region" description="Helical" evidence="10">
    <location>
        <begin position="291"/>
        <end position="312"/>
    </location>
</feature>
<evidence type="ECO:0000256" key="3">
    <source>
        <dbReference type="ARBA" id="ARBA00022606"/>
    </source>
</evidence>
<feature type="transmembrane region" description="Helical" evidence="10">
    <location>
        <begin position="38"/>
        <end position="56"/>
    </location>
</feature>
<evidence type="ECO:0000256" key="8">
    <source>
        <dbReference type="ARBA" id="ARBA00023170"/>
    </source>
</evidence>
<evidence type="ECO:0000256" key="9">
    <source>
        <dbReference type="ARBA" id="ARBA00023224"/>
    </source>
</evidence>
<reference evidence="11" key="2">
    <citation type="submission" date="2018-01" db="EMBL/GenBank/DDBJ databases">
        <authorList>
            <person name="Gaut B.S."/>
            <person name="Morton B.R."/>
            <person name="Clegg M.T."/>
            <person name="Duvall M.R."/>
        </authorList>
    </citation>
    <scope>NUCLEOTIDE SEQUENCE</scope>
    <source>
        <strain evidence="11">CchlOR72</strain>
    </source>
</reference>
<evidence type="ECO:0000256" key="1">
    <source>
        <dbReference type="ARBA" id="ARBA00004651"/>
    </source>
</evidence>
<feature type="transmembrane region" description="Helical" evidence="10">
    <location>
        <begin position="257"/>
        <end position="279"/>
    </location>
</feature>
<dbReference type="EMBL" id="MG859369">
    <property type="protein sequence ID" value="AXM05197.1"/>
    <property type="molecule type" value="mRNA"/>
</dbReference>
<sequence length="389" mass="44751">MVDQLSSYKNYVRGIRGLLLFAGLWPTRKWNCFAYRSISLLNALMCFTMSCVVLNFCCEHSNNLDLLTKSIGIMGSYLSSVLKVICFLVNRKELVDLHRNLEKYFDRTLNNPSVIIFDSLKIFVKPSFAITILVLIGTLVFFLTPLIVIFVQLSNDIHPVKFILPYPAKYPWSFEGGGLVYYVHYAWEILAGSYLFCVTCGVDSLFGYYVFQMHAVFRLMSHRMRSLGFTDEDHRKIIRESVEMHQMLAKSRDQLQMIYGPIIFWIFLTSAIIMCTLIFQASQTKQWTVGYAILFTVYISMKLLQAFMYAWYGSIVYTESEHFREAVYGCGWPGSGDASLMNNILIMMCQQPMVLTACKFIIISTDMFTAIANATMSYFFLLQTLDEGN</sequence>
<accession>A0A346D427</accession>
<name>A0A346D427_9HYME</name>
<keyword evidence="7 10" id="KW-0472">Membrane</keyword>
<organism evidence="11">
    <name type="scientific">Campoletis chlorideae</name>
    <dbReference type="NCBI Taxonomy" id="219166"/>
    <lineage>
        <taxon>Eukaryota</taxon>
        <taxon>Metazoa</taxon>
        <taxon>Ecdysozoa</taxon>
        <taxon>Arthropoda</taxon>
        <taxon>Hexapoda</taxon>
        <taxon>Insecta</taxon>
        <taxon>Pterygota</taxon>
        <taxon>Neoptera</taxon>
        <taxon>Endopterygota</taxon>
        <taxon>Hymenoptera</taxon>
        <taxon>Apocrita</taxon>
        <taxon>Ichneumonoidea</taxon>
        <taxon>Ichneumonidae</taxon>
        <taxon>Campopleginae</taxon>
        <taxon>Dusona group</taxon>
        <taxon>Campoletis</taxon>
    </lineage>
</organism>
<keyword evidence="5 10" id="KW-0552">Olfaction</keyword>
<dbReference type="Pfam" id="PF02949">
    <property type="entry name" value="7tm_6"/>
    <property type="match status" value="1"/>
</dbReference>
<reference evidence="11" key="1">
    <citation type="journal article" date="2018" name="Insect Mol. Biol.">
        <title>An odorant receptor mediates the attractiveness of cis-jasmone to Campoletis chlorideae, the endoparasitoid of Helicoverpa armigera.</title>
        <authorList>
            <person name="Sun Y.L."/>
            <person name="Dong J.F."/>
            <person name="Ning C."/>
            <person name="Ding P.P."/>
            <person name="Huang L.Q."/>
            <person name="Sun J.G."/>
            <person name="Wang C.Z."/>
        </authorList>
    </citation>
    <scope>NUCLEOTIDE SEQUENCE</scope>
    <source>
        <strain evidence="11">CchlOR72</strain>
    </source>
</reference>
<comment type="similarity">
    <text evidence="10">Belongs to the insect chemoreceptor superfamily. Heteromeric odorant receptor channel (TC 1.A.69) family.</text>
</comment>
<protein>
    <recommendedName>
        <fullName evidence="10">Odorant receptor</fullName>
    </recommendedName>
</protein>
<dbReference type="GO" id="GO:0005886">
    <property type="term" value="C:plasma membrane"/>
    <property type="evidence" value="ECO:0007669"/>
    <property type="project" value="UniProtKB-SubCell"/>
</dbReference>
<feature type="transmembrane region" description="Helical" evidence="10">
    <location>
        <begin position="71"/>
        <end position="89"/>
    </location>
</feature>
<keyword evidence="3 10" id="KW-0716">Sensory transduction</keyword>
<evidence type="ECO:0000256" key="5">
    <source>
        <dbReference type="ARBA" id="ARBA00022725"/>
    </source>
</evidence>
<evidence type="ECO:0000256" key="2">
    <source>
        <dbReference type="ARBA" id="ARBA00022475"/>
    </source>
</evidence>
<dbReference type="AlphaFoldDB" id="A0A346D427"/>
<dbReference type="InterPro" id="IPR004117">
    <property type="entry name" value="7tm6_olfct_rcpt"/>
</dbReference>
<keyword evidence="9 10" id="KW-0807">Transducer</keyword>
<evidence type="ECO:0000256" key="10">
    <source>
        <dbReference type="RuleBase" id="RU351113"/>
    </source>
</evidence>